<dbReference type="Pfam" id="PF00227">
    <property type="entry name" value="Proteasome"/>
    <property type="match status" value="1"/>
</dbReference>
<dbReference type="InterPro" id="IPR001353">
    <property type="entry name" value="Proteasome_sua/b"/>
</dbReference>
<dbReference type="EMBL" id="CP076663">
    <property type="protein sequence ID" value="QWU88899.1"/>
    <property type="molecule type" value="Genomic_DNA"/>
</dbReference>
<evidence type="ECO:0000313" key="10">
    <source>
        <dbReference type="Proteomes" id="UP000825434"/>
    </source>
</evidence>
<dbReference type="PROSITE" id="PS51177">
    <property type="entry name" value="LUMAZINE_BIND"/>
    <property type="match status" value="2"/>
</dbReference>
<feature type="domain" description="Lumazine-binding" evidence="8">
    <location>
        <begin position="1"/>
        <end position="105"/>
    </location>
</feature>
<evidence type="ECO:0000256" key="6">
    <source>
        <dbReference type="ARBA" id="ARBA00026071"/>
    </source>
</evidence>
<gene>
    <name evidence="9" type="ORF">CA3LBN_003207</name>
</gene>
<keyword evidence="3" id="KW-0677">Repeat</keyword>
<dbReference type="Proteomes" id="UP000825434">
    <property type="component" value="Chromosome 3"/>
</dbReference>
<comment type="subunit">
    <text evidence="6">The 26S proteasome consists of a 20S proteasome core and two 19S regulatory subunits. The 20S proteasome core is composed of 28 subunits that are arranged in four stacked rings, resulting in a barrel-shaped structure. The two end rings are each formed by seven alpha subunits, and the two central rings are each formed by seven beta subunits. The catalytic chamber with the active sites is on the inside of the barrel.</text>
</comment>
<dbReference type="PROSITE" id="PS51476">
    <property type="entry name" value="PROTEASOME_BETA_2"/>
    <property type="match status" value="1"/>
</dbReference>
<dbReference type="Gene3D" id="3.60.20.10">
    <property type="entry name" value="Glutamine Phosphoribosylpyrophosphate, subunit 1, domain 1"/>
    <property type="match status" value="1"/>
</dbReference>
<dbReference type="PANTHER" id="PTHR21098">
    <property type="entry name" value="RIBOFLAVIN SYNTHASE ALPHA CHAIN"/>
    <property type="match status" value="1"/>
</dbReference>
<dbReference type="NCBIfam" id="NF006767">
    <property type="entry name" value="PRK09289.1"/>
    <property type="match status" value="1"/>
</dbReference>
<dbReference type="InterPro" id="IPR023366">
    <property type="entry name" value="ATP_synth_asu-like_sf"/>
</dbReference>
<comment type="subcellular location">
    <subcellularLocation>
        <location evidence="1">Nucleus</location>
    </subcellularLocation>
</comment>
<organism evidence="9 10">
    <name type="scientific">Candidozyma haemuli</name>
    <dbReference type="NCBI Taxonomy" id="45357"/>
    <lineage>
        <taxon>Eukaryota</taxon>
        <taxon>Fungi</taxon>
        <taxon>Dikarya</taxon>
        <taxon>Ascomycota</taxon>
        <taxon>Saccharomycotina</taxon>
        <taxon>Pichiomycetes</taxon>
        <taxon>Metschnikowiaceae</taxon>
        <taxon>Candidozyma</taxon>
    </lineage>
</organism>
<evidence type="ECO:0000256" key="3">
    <source>
        <dbReference type="ARBA" id="ARBA00022737"/>
    </source>
</evidence>
<sequence length="445" mass="49177">MFTGLVEKIGTVLEYNELDKSSSGGNGVSMVIGDCSEILVDVHLGDSISTNGVCLTVTEFDEKKTYFKVGVAPETLRRSNLGDLKVGSPVNLERAVTSEVRLGGHVVQGHVDTVATITKKQTDGNAITFTFQLRDRENINYIVEKGFIAVDGTSLTVTQVDYATAEFSIMLVSYSQEKVILAKKEQGGSVNIEVDFTGKLMEKQIELTLEGQLKKENSPLVRLIEGIVEKRLAGSNLKKPDLQLHQTNLTMDIILGVKVQDATLIATSKAFTRGISVLKDSDDKTRALNAHNLMAFTGESGDTVQFAEYIQANIQLYSMRENDIELSPRATASFVRNQLATSIRSRKPYQVNVLLGGYDTKTKTPSLNWVDYLGTQTELPYGAHGYAAFYCVSLFDRHYRPDMSVDEGKELLRMSLAELQKRMPIEFKGVYVKQVDGEGITEVEL</sequence>
<reference evidence="9 10" key="1">
    <citation type="submission" date="2021-06" db="EMBL/GenBank/DDBJ databases">
        <title>Candida outbreak in Lebanon.</title>
        <authorList>
            <person name="Finianos M."/>
        </authorList>
    </citation>
    <scope>NUCLEOTIDE SEQUENCE [LARGE SCALE GENOMIC DNA]</scope>
    <source>
        <strain evidence="9">CA3LBN</strain>
    </source>
</reference>
<keyword evidence="10" id="KW-1185">Reference proteome</keyword>
<evidence type="ECO:0000259" key="8">
    <source>
        <dbReference type="PROSITE" id="PS51177"/>
    </source>
</evidence>
<dbReference type="PROSITE" id="PS00854">
    <property type="entry name" value="PROTEASOME_BETA_1"/>
    <property type="match status" value="1"/>
</dbReference>
<feature type="repeat" description="Lumazine-binding" evidence="7">
    <location>
        <begin position="106"/>
        <end position="205"/>
    </location>
</feature>
<dbReference type="Gene3D" id="2.40.30.20">
    <property type="match status" value="2"/>
</dbReference>
<feature type="domain" description="Lumazine-binding" evidence="8">
    <location>
        <begin position="106"/>
        <end position="205"/>
    </location>
</feature>
<proteinExistence type="predicted"/>
<dbReference type="SUPFAM" id="SSF63380">
    <property type="entry name" value="Riboflavin synthase domain-like"/>
    <property type="match status" value="2"/>
</dbReference>
<dbReference type="InterPro" id="IPR029055">
    <property type="entry name" value="Ntn_hydrolases_N"/>
</dbReference>
<evidence type="ECO:0000256" key="4">
    <source>
        <dbReference type="ARBA" id="ARBA00022942"/>
    </source>
</evidence>
<protein>
    <recommendedName>
        <fullName evidence="8">Lumazine-binding domain-containing protein</fullName>
    </recommendedName>
</protein>
<feature type="repeat" description="Lumazine-binding" evidence="7">
    <location>
        <begin position="1"/>
        <end position="105"/>
    </location>
</feature>
<dbReference type="PANTHER" id="PTHR21098:SF0">
    <property type="entry name" value="RIBOFLAVIN SYNTHASE"/>
    <property type="match status" value="1"/>
</dbReference>
<evidence type="ECO:0000256" key="1">
    <source>
        <dbReference type="ARBA" id="ARBA00004123"/>
    </source>
</evidence>
<dbReference type="InterPro" id="IPR035206">
    <property type="entry name" value="Proteasome_beta2"/>
</dbReference>
<keyword evidence="5" id="KW-0539">Nucleus</keyword>
<name>A0ABX8I8W4_9ASCO</name>
<accession>A0ABX8I8W4</accession>
<evidence type="ECO:0000256" key="2">
    <source>
        <dbReference type="ARBA" id="ARBA00022490"/>
    </source>
</evidence>
<dbReference type="SUPFAM" id="SSF56235">
    <property type="entry name" value="N-terminal nucleophile aminohydrolases (Ntn hydrolases)"/>
    <property type="match status" value="1"/>
</dbReference>
<dbReference type="InterPro" id="IPR023333">
    <property type="entry name" value="Proteasome_suB-type"/>
</dbReference>
<dbReference type="CDD" id="cd03758">
    <property type="entry name" value="proteasome_beta_type_2"/>
    <property type="match status" value="1"/>
</dbReference>
<keyword evidence="4" id="KW-0647">Proteasome</keyword>
<dbReference type="InterPro" id="IPR016050">
    <property type="entry name" value="Proteasome_bsu_CS"/>
</dbReference>
<dbReference type="NCBIfam" id="TIGR00187">
    <property type="entry name" value="ribE"/>
    <property type="match status" value="1"/>
</dbReference>
<dbReference type="CDD" id="cd00402">
    <property type="entry name" value="Riboflavin_synthase_like"/>
    <property type="match status" value="1"/>
</dbReference>
<evidence type="ECO:0000256" key="7">
    <source>
        <dbReference type="PROSITE-ProRule" id="PRU00524"/>
    </source>
</evidence>
<dbReference type="InterPro" id="IPR026017">
    <property type="entry name" value="Lumazine-bd_dom"/>
</dbReference>
<dbReference type="Pfam" id="PF00677">
    <property type="entry name" value="Lum_binding"/>
    <property type="match status" value="2"/>
</dbReference>
<dbReference type="InterPro" id="IPR001783">
    <property type="entry name" value="Lumazine-bd"/>
</dbReference>
<evidence type="ECO:0000256" key="5">
    <source>
        <dbReference type="ARBA" id="ARBA00023242"/>
    </source>
</evidence>
<dbReference type="InterPro" id="IPR017938">
    <property type="entry name" value="Riboflavin_synthase-like_b-brl"/>
</dbReference>
<evidence type="ECO:0000313" key="9">
    <source>
        <dbReference type="EMBL" id="QWU88899.1"/>
    </source>
</evidence>
<keyword evidence="2" id="KW-0963">Cytoplasm</keyword>